<evidence type="ECO:0000313" key="2">
    <source>
        <dbReference type="Proteomes" id="UP000224829"/>
    </source>
</evidence>
<dbReference type="EMBL" id="MF063068">
    <property type="protein sequence ID" value="ARV77399.1"/>
    <property type="molecule type" value="Genomic_DNA"/>
</dbReference>
<proteinExistence type="predicted"/>
<evidence type="ECO:0000313" key="1">
    <source>
        <dbReference type="EMBL" id="ARV77399.1"/>
    </source>
</evidence>
<keyword evidence="2" id="KW-1185">Reference proteome</keyword>
<reference evidence="1 2" key="1">
    <citation type="submission" date="2017-05" db="EMBL/GenBank/DDBJ databases">
        <authorList>
            <person name="Song R."/>
            <person name="Chenine A.L."/>
            <person name="Ruprecht R.M."/>
        </authorList>
    </citation>
    <scope>NUCLEOTIDE SEQUENCE [LARGE SCALE GENOMIC DNA]</scope>
</reference>
<dbReference type="Proteomes" id="UP000224829">
    <property type="component" value="Segment"/>
</dbReference>
<gene>
    <name evidence="1" type="ORF">NOXIFER_234</name>
</gene>
<name>A0A1Y0T0T1_9CAUD</name>
<protein>
    <submittedName>
        <fullName evidence="1">Uncharacterized protein</fullName>
    </submittedName>
</protein>
<accession>A0A1Y0T0T1</accession>
<sequence length="61" mass="6981">MLFVRDNLVNSIEPDQTYSAAEVINYVDQGIEGVLKVVEQQCEPWSLTIDICQAYFDKINN</sequence>
<organism evidence="1 2">
    <name type="scientific">Pseudomonas phage Noxifer</name>
    <dbReference type="NCBI Taxonomy" id="2006684"/>
    <lineage>
        <taxon>Viruses</taxon>
        <taxon>Duplodnaviria</taxon>
        <taxon>Heunggongvirae</taxon>
        <taxon>Uroviricota</taxon>
        <taxon>Caudoviricetes</taxon>
        <taxon>Chimalliviridae</taxon>
        <taxon>Noxifervirus</taxon>
        <taxon>Noxifervirus noxifer</taxon>
    </lineage>
</organism>